<name>A0A7J6XNJ5_TRYCR</name>
<dbReference type="VEuPathDB" id="TriTrypDB:ECC02_011484"/>
<gene>
    <name evidence="1" type="ORF">ECC02_011484</name>
</gene>
<dbReference type="EMBL" id="JABDHM010000270">
    <property type="protein sequence ID" value="KAF5215803.1"/>
    <property type="molecule type" value="Genomic_DNA"/>
</dbReference>
<comment type="caution">
    <text evidence="1">The sequence shown here is derived from an EMBL/GenBank/DDBJ whole genome shotgun (WGS) entry which is preliminary data.</text>
</comment>
<dbReference type="AlphaFoldDB" id="A0A7J6XNJ5"/>
<proteinExistence type="predicted"/>
<organism evidence="1 2">
    <name type="scientific">Trypanosoma cruzi</name>
    <dbReference type="NCBI Taxonomy" id="5693"/>
    <lineage>
        <taxon>Eukaryota</taxon>
        <taxon>Discoba</taxon>
        <taxon>Euglenozoa</taxon>
        <taxon>Kinetoplastea</taxon>
        <taxon>Metakinetoplastina</taxon>
        <taxon>Trypanosomatida</taxon>
        <taxon>Trypanosomatidae</taxon>
        <taxon>Trypanosoma</taxon>
        <taxon>Schizotrypanum</taxon>
    </lineage>
</organism>
<evidence type="ECO:0000313" key="1">
    <source>
        <dbReference type="EMBL" id="KAF5215803.1"/>
    </source>
</evidence>
<dbReference type="Proteomes" id="UP000583944">
    <property type="component" value="Unassembled WGS sequence"/>
</dbReference>
<sequence length="460" mass="50392">MQRRWWTCPVDGGGVRSGWFWRRWEHRRGWVRRLRQGHALLRARDCDGGHEERCVRVRVRQRRVRRGVRACGSSRAAACPGQCVECVCPRGRAVAVGVRCTCRCERGDAAPRCAGRRESVAPRTVDGAGRRADRCAERVAAERRCAVRDGRWSVARCKGGGERRERAGGAVGVRCGGAERCACADRHVPCGVRADGDGLPAGCREADAACVSSRLAVLAVRTGAGAVGPAARAVRAGCVRRGPRDRDDWWADGVGGRRGAGALRWRCRAGRGCVRWRICVVRECARGCVGGCCAARVWEPGVRCARVGVRERGGGQRVRRRSERQCRCADRWRAAGAAGVGVVCVRFVAVGARQQHQRQASVGAVVPAQCGTRAEHADAPRERRQWARRDGRHRCARGRRPKVRCGVPDAQRAGAAADGLQVRRHHRGIPPRGVWRVRRRRALLCSCDEGDVGVVRLPLC</sequence>
<reference evidence="1 2" key="1">
    <citation type="journal article" date="2019" name="Genome Biol. Evol.">
        <title>Nanopore Sequencing Significantly Improves Genome Assembly of the Protozoan Parasite Trypanosoma cruzi.</title>
        <authorList>
            <person name="Diaz-Viraque F."/>
            <person name="Pita S."/>
            <person name="Greif G."/>
            <person name="de Souza R.C.M."/>
            <person name="Iraola G."/>
            <person name="Robello C."/>
        </authorList>
    </citation>
    <scope>NUCLEOTIDE SEQUENCE [LARGE SCALE GENOMIC DNA]</scope>
    <source>
        <strain evidence="1 2">Berenice</strain>
    </source>
</reference>
<evidence type="ECO:0000313" key="2">
    <source>
        <dbReference type="Proteomes" id="UP000583944"/>
    </source>
</evidence>
<accession>A0A7J6XNJ5</accession>
<protein>
    <submittedName>
        <fullName evidence="1">Putative dispersed protein family protein 1 (DGF-1)</fullName>
    </submittedName>
</protein>